<dbReference type="STRING" id="380248.SAMN05216251_1288"/>
<evidence type="ECO:0000256" key="3">
    <source>
        <dbReference type="ARBA" id="ARBA00022801"/>
    </source>
</evidence>
<keyword evidence="3" id="KW-0378">Hydrolase</keyword>
<feature type="region of interest" description="Disordered" evidence="5">
    <location>
        <begin position="12"/>
        <end position="34"/>
    </location>
</feature>
<dbReference type="GO" id="GO:0009395">
    <property type="term" value="P:phospholipid catabolic process"/>
    <property type="evidence" value="ECO:0007669"/>
    <property type="project" value="TreeGrafter"/>
</dbReference>
<keyword evidence="4" id="KW-0443">Lipid metabolism</keyword>
<dbReference type="InterPro" id="IPR015679">
    <property type="entry name" value="PLipase_D_fam"/>
</dbReference>
<protein>
    <submittedName>
        <fullName evidence="7">Phosphatidylserine/phosphatidylglycerophosphate/cardiolipin synthase</fullName>
    </submittedName>
</protein>
<dbReference type="SMART" id="SM00155">
    <property type="entry name" value="PLDc"/>
    <property type="match status" value="2"/>
</dbReference>
<evidence type="ECO:0000259" key="6">
    <source>
        <dbReference type="PROSITE" id="PS50035"/>
    </source>
</evidence>
<dbReference type="Gene3D" id="3.30.870.10">
    <property type="entry name" value="Endonuclease Chain A"/>
    <property type="match status" value="2"/>
</dbReference>
<dbReference type="InterPro" id="IPR001736">
    <property type="entry name" value="PLipase_D/transphosphatidylase"/>
</dbReference>
<dbReference type="GO" id="GO:0004630">
    <property type="term" value="F:phospholipase D activity"/>
    <property type="evidence" value="ECO:0007669"/>
    <property type="project" value="UniProtKB-EC"/>
</dbReference>
<accession>A0A1I2LBR1</accession>
<dbReference type="EMBL" id="FONG01000028">
    <property type="protein sequence ID" value="SFF76685.1"/>
    <property type="molecule type" value="Genomic_DNA"/>
</dbReference>
<feature type="domain" description="PLD phosphodiesterase" evidence="6">
    <location>
        <begin position="339"/>
        <end position="366"/>
    </location>
</feature>
<dbReference type="Pfam" id="PF13091">
    <property type="entry name" value="PLDc_2"/>
    <property type="match status" value="1"/>
</dbReference>
<name>A0A1I2LBR1_9ACTN</name>
<sequence>MRPDEWLLAAGERGNPATRLETRRGDAPPWSEGNDVRPLVHGAEYFPELLAAVRAQQAGDLLLFTDWRGDPDERLGEEDEDAVGAVLCDAARRGVVVKGLVWRSHVDSLAFSERENAHLGEEIEEAGGECLLDMRVRPGGSHHQKLVVLRHRAHPERDVAYVGGIDLCHSRGDDAEHRGDRQPLPIADAYGPRPPWHDIQLAVRGPAVGDIEASFRERWEDPHPLSRSLPGRIRQLVHHQDTVADPLPEQGPDPGPRGTARVQVLRTYPPLRHGYPFAPEGERSIARGIRKAVLPPFPDQNGALSGPMNLLGRARALNLLRRAGGRRFAVYSLENEQGTPVYTHAKVCVVDDVWASVGSANLNVRSWTHDSELTCAVLDTREATPRPGEVADGARAFARNLRLRLAAEHLVRAEDSRDDLHDAVPAYDAFAAAASALDSWHHGDRLGTRPPGRLRTYATPRISPVAHALAVVPARILADPDGRPRPLRRRGTF</sequence>
<organism evidence="7 8">
    <name type="scientific">Actinacidiphila alni</name>
    <dbReference type="NCBI Taxonomy" id="380248"/>
    <lineage>
        <taxon>Bacteria</taxon>
        <taxon>Bacillati</taxon>
        <taxon>Actinomycetota</taxon>
        <taxon>Actinomycetes</taxon>
        <taxon>Kitasatosporales</taxon>
        <taxon>Streptomycetaceae</taxon>
        <taxon>Actinacidiphila</taxon>
    </lineage>
</organism>
<gene>
    <name evidence="7" type="ORF">SAMN05216251_1288</name>
</gene>
<dbReference type="RefSeq" id="WP_093717282.1">
    <property type="nucleotide sequence ID" value="NZ_FONG01000028.1"/>
</dbReference>
<dbReference type="Proteomes" id="UP000199323">
    <property type="component" value="Unassembled WGS sequence"/>
</dbReference>
<dbReference type="AlphaFoldDB" id="A0A1I2LBR1"/>
<keyword evidence="8" id="KW-1185">Reference proteome</keyword>
<keyword evidence="2" id="KW-0677">Repeat</keyword>
<reference evidence="7 8" key="1">
    <citation type="submission" date="2016-10" db="EMBL/GenBank/DDBJ databases">
        <authorList>
            <person name="de Groot N.N."/>
        </authorList>
    </citation>
    <scope>NUCLEOTIDE SEQUENCE [LARGE SCALE GENOMIC DNA]</scope>
    <source>
        <strain evidence="7 8">CGMCC 4.3510</strain>
    </source>
</reference>
<dbReference type="SUPFAM" id="SSF56024">
    <property type="entry name" value="Phospholipase D/nuclease"/>
    <property type="match status" value="2"/>
</dbReference>
<feature type="domain" description="PLD phosphodiesterase" evidence="6">
    <location>
        <begin position="138"/>
        <end position="171"/>
    </location>
</feature>
<dbReference type="PANTHER" id="PTHR18896:SF76">
    <property type="entry name" value="PHOSPHOLIPASE"/>
    <property type="match status" value="1"/>
</dbReference>
<evidence type="ECO:0000313" key="8">
    <source>
        <dbReference type="Proteomes" id="UP000199323"/>
    </source>
</evidence>
<dbReference type="PROSITE" id="PS50035">
    <property type="entry name" value="PLD"/>
    <property type="match status" value="2"/>
</dbReference>
<evidence type="ECO:0000313" key="7">
    <source>
        <dbReference type="EMBL" id="SFF76685.1"/>
    </source>
</evidence>
<evidence type="ECO:0000256" key="2">
    <source>
        <dbReference type="ARBA" id="ARBA00022737"/>
    </source>
</evidence>
<proteinExistence type="predicted"/>
<dbReference type="PANTHER" id="PTHR18896">
    <property type="entry name" value="PHOSPHOLIPASE D"/>
    <property type="match status" value="1"/>
</dbReference>
<dbReference type="OrthoDB" id="8828485at2"/>
<comment type="catalytic activity">
    <reaction evidence="1">
        <text>a 1,2-diacyl-sn-glycero-3-phosphocholine + H2O = a 1,2-diacyl-sn-glycero-3-phosphate + choline + H(+)</text>
        <dbReference type="Rhea" id="RHEA:14445"/>
        <dbReference type="ChEBI" id="CHEBI:15354"/>
        <dbReference type="ChEBI" id="CHEBI:15377"/>
        <dbReference type="ChEBI" id="CHEBI:15378"/>
        <dbReference type="ChEBI" id="CHEBI:57643"/>
        <dbReference type="ChEBI" id="CHEBI:58608"/>
        <dbReference type="EC" id="3.1.4.4"/>
    </reaction>
</comment>
<evidence type="ECO:0000256" key="4">
    <source>
        <dbReference type="ARBA" id="ARBA00023098"/>
    </source>
</evidence>
<evidence type="ECO:0000256" key="5">
    <source>
        <dbReference type="SAM" id="MobiDB-lite"/>
    </source>
</evidence>
<evidence type="ECO:0000256" key="1">
    <source>
        <dbReference type="ARBA" id="ARBA00000798"/>
    </source>
</evidence>
<dbReference type="InterPro" id="IPR025202">
    <property type="entry name" value="PLD-like_dom"/>
</dbReference>